<keyword evidence="3" id="KW-1185">Reference proteome</keyword>
<organism evidence="2 3">
    <name type="scientific">Hymenolepis diminuta</name>
    <name type="common">Rat tapeworm</name>
    <dbReference type="NCBI Taxonomy" id="6216"/>
    <lineage>
        <taxon>Eukaryota</taxon>
        <taxon>Metazoa</taxon>
        <taxon>Spiralia</taxon>
        <taxon>Lophotrochozoa</taxon>
        <taxon>Platyhelminthes</taxon>
        <taxon>Cestoda</taxon>
        <taxon>Eucestoda</taxon>
        <taxon>Cyclophyllidea</taxon>
        <taxon>Hymenolepididae</taxon>
        <taxon>Hymenolepis</taxon>
    </lineage>
</organism>
<gene>
    <name evidence="2" type="ORF">WMSIL1_LOCUS9275</name>
</gene>
<evidence type="ECO:0000313" key="2">
    <source>
        <dbReference type="EMBL" id="VUZ50414.1"/>
    </source>
</evidence>
<evidence type="ECO:0000313" key="3">
    <source>
        <dbReference type="Proteomes" id="UP000321570"/>
    </source>
</evidence>
<reference evidence="2 3" key="1">
    <citation type="submission" date="2019-07" db="EMBL/GenBank/DDBJ databases">
        <authorList>
            <person name="Jastrzebski P J."/>
            <person name="Paukszto L."/>
            <person name="Jastrzebski P J."/>
        </authorList>
    </citation>
    <scope>NUCLEOTIDE SEQUENCE [LARGE SCALE GENOMIC DNA]</scope>
    <source>
        <strain evidence="2 3">WMS-il1</strain>
    </source>
</reference>
<dbReference type="GO" id="GO:0005829">
    <property type="term" value="C:cytosol"/>
    <property type="evidence" value="ECO:0007669"/>
    <property type="project" value="TreeGrafter"/>
</dbReference>
<dbReference type="PANTHER" id="PTHR33539:SF1">
    <property type="entry name" value="UPF0764 PROTEIN C16ORF89"/>
    <property type="match status" value="1"/>
</dbReference>
<dbReference type="AlphaFoldDB" id="A0A564YV07"/>
<feature type="signal peptide" evidence="1">
    <location>
        <begin position="1"/>
        <end position="28"/>
    </location>
</feature>
<dbReference type="InterPro" id="IPR031751">
    <property type="entry name" value="DUF4735"/>
</dbReference>
<protein>
    <submittedName>
        <fullName evidence="2">Uncharacterized protein</fullName>
    </submittedName>
</protein>
<name>A0A564YV07_HYMDI</name>
<evidence type="ECO:0000256" key="1">
    <source>
        <dbReference type="SAM" id="SignalP"/>
    </source>
</evidence>
<dbReference type="GO" id="GO:0016020">
    <property type="term" value="C:membrane"/>
    <property type="evidence" value="ECO:0007669"/>
    <property type="project" value="TreeGrafter"/>
</dbReference>
<dbReference type="PANTHER" id="PTHR33539">
    <property type="entry name" value="UPF0764 PROTEIN C16ORF89"/>
    <property type="match status" value="1"/>
</dbReference>
<dbReference type="EMBL" id="CABIJS010000356">
    <property type="protein sequence ID" value="VUZ50414.1"/>
    <property type="molecule type" value="Genomic_DNA"/>
</dbReference>
<sequence length="370" mass="42812">MKRSQQDHTLTALSLISLLLLLPPHVNGQADFPYFDDSRLSPQQMEDVLKATERILNFMISHYKGMNLDACLGVRLMQGIYTQLIAVYGAKLPNEMLENIQQLDKLADKAGALAEMNSAIKTPFYYSKNSYLTKLKQWQFFLPTAELKILPTVSLQDILKNDVTQEDQCDACFREFIAHDSHKSCDISDRCFTYMNWRNHSSYSLTHQVLYYFIGLGARCENQLLDMVKRHLATPSIENQLREFCSKIYSEARTFEEYDFPKELRDLFLEQIGVCGIAGFTEIARPDWLNLILKWQSPTSGCFHLFIGERMDPENFNPQRYGNYRRRKRSEMMMDAGESIQEVCLAHRTGVALMALAAYTRRMVEEIIDV</sequence>
<dbReference type="Proteomes" id="UP000321570">
    <property type="component" value="Unassembled WGS sequence"/>
</dbReference>
<feature type="chain" id="PRO_5021904040" evidence="1">
    <location>
        <begin position="29"/>
        <end position="370"/>
    </location>
</feature>
<accession>A0A564YV07</accession>
<proteinExistence type="predicted"/>
<dbReference type="Pfam" id="PF15882">
    <property type="entry name" value="DUF4735"/>
    <property type="match status" value="1"/>
</dbReference>
<keyword evidence="1" id="KW-0732">Signal</keyword>